<dbReference type="Proteomes" id="UP000005413">
    <property type="component" value="Unassembled WGS sequence"/>
</dbReference>
<protein>
    <recommendedName>
        <fullName evidence="2">Endoribonuclease MazF</fullName>
    </recommendedName>
    <alternativeName>
        <fullName evidence="4">Toxin MazF</fullName>
    </alternativeName>
    <alternativeName>
        <fullName evidence="5">mRNA interferase MazF</fullName>
    </alternativeName>
</protein>
<dbReference type="InterPro" id="IPR011067">
    <property type="entry name" value="Plasmid_toxin/cell-grow_inhib"/>
</dbReference>
<name>G5JI95_9STAP</name>
<dbReference type="Gene3D" id="2.30.30.110">
    <property type="match status" value="1"/>
</dbReference>
<dbReference type="PATRIC" id="fig|911238.3.peg.992"/>
<keyword evidence="3" id="KW-1277">Toxin-antitoxin system</keyword>
<dbReference type="AlphaFoldDB" id="G5JI95"/>
<dbReference type="OrthoDB" id="1957237at2"/>
<evidence type="ECO:0000256" key="5">
    <source>
        <dbReference type="ARBA" id="ARBA00032054"/>
    </source>
</evidence>
<accession>G5JI95</accession>
<sequence length="279" mass="32883">MTDLDFNKKEKAYKSFLNSTTKLIDTFNKANKKNRKIKYLPEWIDFYASHLLEENSYSTNRRYSVYKKGTIVYVNLGSNIGKEFSGNHFCIVLDNKDNPNKETITVIPLSSKQSKHYIQLESSILDITIIKLNKEVDQLYKEADNLKNMANDIMNKHEATIKEKASRNMLLYKYGYITEHYMNKLYYEIENLIKDEAEAYKNNINYMIKRAKNMKVVETVFQKHKDKQSYANVSAITSISKKRIQKINDEDPTGKIQINEKDLEKIEKQILIRFIKKLK</sequence>
<dbReference type="InterPro" id="IPR003477">
    <property type="entry name" value="PemK-like"/>
</dbReference>
<dbReference type="RefSeq" id="WP_002463686.1">
    <property type="nucleotide sequence ID" value="NZ_AEUN01000398.1"/>
</dbReference>
<dbReference type="EMBL" id="AEUN01000398">
    <property type="protein sequence ID" value="EHJ08088.1"/>
    <property type="molecule type" value="Genomic_DNA"/>
</dbReference>
<evidence type="ECO:0000256" key="3">
    <source>
        <dbReference type="ARBA" id="ARBA00022649"/>
    </source>
</evidence>
<dbReference type="Pfam" id="PF02452">
    <property type="entry name" value="PemK_toxin"/>
    <property type="match status" value="1"/>
</dbReference>
<evidence type="ECO:0000313" key="7">
    <source>
        <dbReference type="EMBL" id="EHJ08088.1"/>
    </source>
</evidence>
<feature type="coiled-coil region" evidence="6">
    <location>
        <begin position="129"/>
        <end position="156"/>
    </location>
</feature>
<evidence type="ECO:0000256" key="6">
    <source>
        <dbReference type="SAM" id="Coils"/>
    </source>
</evidence>
<dbReference type="GO" id="GO:0003677">
    <property type="term" value="F:DNA binding"/>
    <property type="evidence" value="ECO:0007669"/>
    <property type="project" value="InterPro"/>
</dbReference>
<comment type="similarity">
    <text evidence="1">Belongs to the PemK/MazF family.</text>
</comment>
<evidence type="ECO:0000256" key="1">
    <source>
        <dbReference type="ARBA" id="ARBA00007521"/>
    </source>
</evidence>
<evidence type="ECO:0000256" key="4">
    <source>
        <dbReference type="ARBA" id="ARBA00031226"/>
    </source>
</evidence>
<organism evidence="7 8">
    <name type="scientific">Staphylococcus simiae CCM 7213 = CCUG 51256</name>
    <dbReference type="NCBI Taxonomy" id="911238"/>
    <lineage>
        <taxon>Bacteria</taxon>
        <taxon>Bacillati</taxon>
        <taxon>Bacillota</taxon>
        <taxon>Bacilli</taxon>
        <taxon>Bacillales</taxon>
        <taxon>Staphylococcaceae</taxon>
        <taxon>Staphylococcus</taxon>
    </lineage>
</organism>
<evidence type="ECO:0000256" key="2">
    <source>
        <dbReference type="ARBA" id="ARBA00019638"/>
    </source>
</evidence>
<proteinExistence type="inferred from homology"/>
<gene>
    <name evidence="7" type="ORF">SS7213T_05906</name>
</gene>
<reference evidence="7 8" key="1">
    <citation type="journal article" date="2012" name="BMC Genomics">
        <title>Comparative genomic analysis of the genus Staphylococcus including Staphylococcus aureus and its newly described sister species Staphylococcus simiae.</title>
        <authorList>
            <person name="Suzuki H."/>
            <person name="Lefebure T."/>
            <person name="Pavinski Bitar P."/>
            <person name="Stanhope M.J."/>
        </authorList>
    </citation>
    <scope>NUCLEOTIDE SEQUENCE [LARGE SCALE GENOMIC DNA]</scope>
    <source>
        <strain evidence="7 8">CCM 7213</strain>
    </source>
</reference>
<keyword evidence="8" id="KW-1185">Reference proteome</keyword>
<comment type="caution">
    <text evidence="7">The sequence shown here is derived from an EMBL/GenBank/DDBJ whole genome shotgun (WGS) entry which is preliminary data.</text>
</comment>
<keyword evidence="6" id="KW-0175">Coiled coil</keyword>
<evidence type="ECO:0000313" key="8">
    <source>
        <dbReference type="Proteomes" id="UP000005413"/>
    </source>
</evidence>
<dbReference type="SUPFAM" id="SSF50118">
    <property type="entry name" value="Cell growth inhibitor/plasmid maintenance toxic component"/>
    <property type="match status" value="1"/>
</dbReference>